<accession>A0A317RKS0</accession>
<dbReference type="EMBL" id="QGUB01000001">
    <property type="protein sequence ID" value="PWW49060.1"/>
    <property type="molecule type" value="Genomic_DNA"/>
</dbReference>
<dbReference type="AlphaFoldDB" id="A0A317RKS0"/>
<evidence type="ECO:0000313" key="4">
    <source>
        <dbReference type="Proteomes" id="UP000246483"/>
    </source>
</evidence>
<proteinExistence type="predicted"/>
<reference evidence="3 4" key="1">
    <citation type="submission" date="2018-05" db="EMBL/GenBank/DDBJ databases">
        <title>Genomic Encyclopedia of Type Strains, Phase IV (KMG-IV): sequencing the most valuable type-strain genomes for metagenomic binning, comparative biology and taxonomic classification.</title>
        <authorList>
            <person name="Goeker M."/>
        </authorList>
    </citation>
    <scope>NUCLEOTIDE SEQUENCE [LARGE SCALE GENOMIC DNA]</scope>
    <source>
        <strain evidence="3 4">DSM 26006</strain>
    </source>
</reference>
<organism evidence="3 4">
    <name type="scientific">Melaminivora alkalimesophila</name>
    <dbReference type="NCBI Taxonomy" id="1165852"/>
    <lineage>
        <taxon>Bacteria</taxon>
        <taxon>Pseudomonadati</taxon>
        <taxon>Pseudomonadota</taxon>
        <taxon>Betaproteobacteria</taxon>
        <taxon>Burkholderiales</taxon>
        <taxon>Comamonadaceae</taxon>
        <taxon>Melaminivora</taxon>
    </lineage>
</organism>
<feature type="chain" id="PRO_5016407414" evidence="2">
    <location>
        <begin position="31"/>
        <end position="121"/>
    </location>
</feature>
<comment type="caution">
    <text evidence="3">The sequence shown here is derived from an EMBL/GenBank/DDBJ whole genome shotgun (WGS) entry which is preliminary data.</text>
</comment>
<protein>
    <submittedName>
        <fullName evidence="3">Uncharacterized protein</fullName>
    </submittedName>
</protein>
<feature type="signal peptide" evidence="2">
    <location>
        <begin position="1"/>
        <end position="30"/>
    </location>
</feature>
<keyword evidence="2" id="KW-0732">Signal</keyword>
<sequence>MIKAGMLRWLLALLTLHLLLGMAAPVAASARQPAPVLQPMASLVADCSSAAVAAPGGDVARAPAEAVAGADPFGADLPDEPALRRARADEPSAAHFLCPQGAPRQLRSSAPRRRLRPPRAA</sequence>
<evidence type="ECO:0000313" key="3">
    <source>
        <dbReference type="EMBL" id="PWW49060.1"/>
    </source>
</evidence>
<name>A0A317RKS0_9BURK</name>
<feature type="region of interest" description="Disordered" evidence="1">
    <location>
        <begin position="85"/>
        <end position="121"/>
    </location>
</feature>
<evidence type="ECO:0000256" key="1">
    <source>
        <dbReference type="SAM" id="MobiDB-lite"/>
    </source>
</evidence>
<feature type="compositionally biased region" description="Basic residues" evidence="1">
    <location>
        <begin position="110"/>
        <end position="121"/>
    </location>
</feature>
<keyword evidence="4" id="KW-1185">Reference proteome</keyword>
<evidence type="ECO:0000256" key="2">
    <source>
        <dbReference type="SAM" id="SignalP"/>
    </source>
</evidence>
<dbReference type="Proteomes" id="UP000246483">
    <property type="component" value="Unassembled WGS sequence"/>
</dbReference>
<gene>
    <name evidence="3" type="ORF">DFR36_101581</name>
</gene>